<feature type="transmembrane region" description="Helical" evidence="13">
    <location>
        <begin position="56"/>
        <end position="76"/>
    </location>
</feature>
<proteinExistence type="inferred from homology"/>
<keyword evidence="15" id="KW-1185">Reference proteome</keyword>
<dbReference type="InterPro" id="IPR044537">
    <property type="entry name" value="Rip2-like"/>
</dbReference>
<evidence type="ECO:0000256" key="10">
    <source>
        <dbReference type="ARBA" id="ARBA00022989"/>
    </source>
</evidence>
<evidence type="ECO:0000313" key="14">
    <source>
        <dbReference type="EMBL" id="BCX89966.1"/>
    </source>
</evidence>
<keyword evidence="8" id="KW-0378">Hydrolase</keyword>
<sequence>MEELTLAQKLAVWVLPILFAITLHEVAHGWVAWLLGDDTAKRLGRLSLNPLHHVDIVGTVVVPLAMLLLGGFIFGWAKPVPVDFGRLRHPKRDMALVALAGPGANLLMALGWALLARLGVFLEMSYVSVPLIYMGAAGIFFNLVLMVLNLLPVPPLDGGRVLVGVLPHRWAAWVAQLEPYGMPILLLLLITGALGKILGPVIFTFQGFFFSLAGLS</sequence>
<keyword evidence="12 13" id="KW-0472">Membrane</keyword>
<dbReference type="KEGG" id="meiy:MIN45_P2340"/>
<evidence type="ECO:0000256" key="9">
    <source>
        <dbReference type="ARBA" id="ARBA00022833"/>
    </source>
</evidence>
<comment type="similarity">
    <text evidence="3">Belongs to the peptidase M50B family.</text>
</comment>
<feature type="transmembrane region" description="Helical" evidence="13">
    <location>
        <begin position="96"/>
        <end position="115"/>
    </location>
</feature>
<evidence type="ECO:0008006" key="16">
    <source>
        <dbReference type="Google" id="ProtNLM"/>
    </source>
</evidence>
<evidence type="ECO:0000256" key="2">
    <source>
        <dbReference type="ARBA" id="ARBA00004651"/>
    </source>
</evidence>
<feature type="transmembrane region" description="Helical" evidence="13">
    <location>
        <begin position="12"/>
        <end position="35"/>
    </location>
</feature>
<dbReference type="GO" id="GO:0005886">
    <property type="term" value="C:plasma membrane"/>
    <property type="evidence" value="ECO:0007669"/>
    <property type="project" value="UniProtKB-SubCell"/>
</dbReference>
<accession>A0AAU9CDG7</accession>
<keyword evidence="6 13" id="KW-0812">Transmembrane</keyword>
<keyword evidence="7" id="KW-0479">Metal-binding</keyword>
<keyword evidence="10 13" id="KW-1133">Transmembrane helix</keyword>
<evidence type="ECO:0000256" key="8">
    <source>
        <dbReference type="ARBA" id="ARBA00022801"/>
    </source>
</evidence>
<dbReference type="InterPro" id="IPR052348">
    <property type="entry name" value="Metallopeptidase_M50B"/>
</dbReference>
<evidence type="ECO:0000256" key="6">
    <source>
        <dbReference type="ARBA" id="ARBA00022692"/>
    </source>
</evidence>
<comment type="subcellular location">
    <subcellularLocation>
        <location evidence="2">Cell membrane</location>
        <topology evidence="2">Multi-pass membrane protein</topology>
    </subcellularLocation>
</comment>
<dbReference type="EMBL" id="AP024718">
    <property type="protein sequence ID" value="BCX89966.1"/>
    <property type="molecule type" value="Genomic_DNA"/>
</dbReference>
<reference evidence="15" key="1">
    <citation type="journal article" date="2024" name="Int. J. Syst. Evol. Microbiol.">
        <title>Methylomarinovum tepidoasis sp. nov., a moderately thermophilic methanotroph of the family Methylothermaceae isolated from a deep-sea hydrothermal field.</title>
        <authorList>
            <person name="Hirayama H."/>
            <person name="Takaki Y."/>
            <person name="Abe M."/>
            <person name="Miyazaki M."/>
            <person name="Uematsu K."/>
            <person name="Matsui Y."/>
            <person name="Takai K."/>
        </authorList>
    </citation>
    <scope>NUCLEOTIDE SEQUENCE [LARGE SCALE GENOMIC DNA]</scope>
    <source>
        <strain evidence="15">IN45</strain>
    </source>
</reference>
<feature type="transmembrane region" description="Helical" evidence="13">
    <location>
        <begin position="127"/>
        <end position="150"/>
    </location>
</feature>
<dbReference type="Proteomes" id="UP001321450">
    <property type="component" value="Chromosome"/>
</dbReference>
<dbReference type="GO" id="GO:0046872">
    <property type="term" value="F:metal ion binding"/>
    <property type="evidence" value="ECO:0007669"/>
    <property type="project" value="UniProtKB-KW"/>
</dbReference>
<dbReference type="CDD" id="cd06158">
    <property type="entry name" value="S2P-M50_like_1"/>
    <property type="match status" value="1"/>
</dbReference>
<gene>
    <name evidence="14" type="ORF">MIN45_P2340</name>
</gene>
<dbReference type="PANTHER" id="PTHR35864:SF1">
    <property type="entry name" value="ZINC METALLOPROTEASE YWHC-RELATED"/>
    <property type="match status" value="1"/>
</dbReference>
<dbReference type="AlphaFoldDB" id="A0AAU9CDG7"/>
<evidence type="ECO:0000313" key="15">
    <source>
        <dbReference type="Proteomes" id="UP001321450"/>
    </source>
</evidence>
<evidence type="ECO:0000256" key="5">
    <source>
        <dbReference type="ARBA" id="ARBA00022670"/>
    </source>
</evidence>
<dbReference type="PANTHER" id="PTHR35864">
    <property type="entry name" value="ZINC METALLOPROTEASE MJ0611-RELATED"/>
    <property type="match status" value="1"/>
</dbReference>
<organism evidence="14 15">
    <name type="scientific">Methylomarinovum tepidoasis</name>
    <dbReference type="NCBI Taxonomy" id="2840183"/>
    <lineage>
        <taxon>Bacteria</taxon>
        <taxon>Pseudomonadati</taxon>
        <taxon>Pseudomonadota</taxon>
        <taxon>Gammaproteobacteria</taxon>
        <taxon>Methylococcales</taxon>
        <taxon>Methylothermaceae</taxon>
        <taxon>Methylomarinovum</taxon>
    </lineage>
</organism>
<dbReference type="GO" id="GO:0006508">
    <property type="term" value="P:proteolysis"/>
    <property type="evidence" value="ECO:0007669"/>
    <property type="project" value="UniProtKB-KW"/>
</dbReference>
<evidence type="ECO:0000256" key="4">
    <source>
        <dbReference type="ARBA" id="ARBA00022475"/>
    </source>
</evidence>
<name>A0AAU9CDG7_9GAMM</name>
<keyword evidence="4" id="KW-1003">Cell membrane</keyword>
<keyword evidence="11" id="KW-0482">Metalloprotease</keyword>
<evidence type="ECO:0000256" key="12">
    <source>
        <dbReference type="ARBA" id="ARBA00023136"/>
    </source>
</evidence>
<evidence type="ECO:0000256" key="1">
    <source>
        <dbReference type="ARBA" id="ARBA00001947"/>
    </source>
</evidence>
<keyword evidence="9" id="KW-0862">Zinc</keyword>
<keyword evidence="5" id="KW-0645">Protease</keyword>
<evidence type="ECO:0000256" key="7">
    <source>
        <dbReference type="ARBA" id="ARBA00022723"/>
    </source>
</evidence>
<evidence type="ECO:0000256" key="11">
    <source>
        <dbReference type="ARBA" id="ARBA00023049"/>
    </source>
</evidence>
<dbReference type="RefSeq" id="WP_286292558.1">
    <property type="nucleotide sequence ID" value="NZ_AP024718.1"/>
</dbReference>
<comment type="cofactor">
    <cofactor evidence="1">
        <name>Zn(2+)</name>
        <dbReference type="ChEBI" id="CHEBI:29105"/>
    </cofactor>
</comment>
<evidence type="ECO:0000256" key="3">
    <source>
        <dbReference type="ARBA" id="ARBA00007931"/>
    </source>
</evidence>
<protein>
    <recommendedName>
        <fullName evidence="16">Site-2 protease family protein</fullName>
    </recommendedName>
</protein>
<dbReference type="GO" id="GO:0008237">
    <property type="term" value="F:metallopeptidase activity"/>
    <property type="evidence" value="ECO:0007669"/>
    <property type="project" value="UniProtKB-KW"/>
</dbReference>
<evidence type="ECO:0000256" key="13">
    <source>
        <dbReference type="SAM" id="Phobius"/>
    </source>
</evidence>